<protein>
    <submittedName>
        <fullName evidence="1">Uncharacterized protein</fullName>
    </submittedName>
</protein>
<accession>A0A836B3K9</accession>
<comment type="caution">
    <text evidence="1">The sequence shown here is derived from an EMBL/GenBank/DDBJ whole genome shotgun (WGS) entry which is preliminary data.</text>
</comment>
<dbReference type="EMBL" id="JAEHOD010000025">
    <property type="protein sequence ID" value="KAG2446691.1"/>
    <property type="molecule type" value="Genomic_DNA"/>
</dbReference>
<dbReference type="OrthoDB" id="531652at2759"/>
<dbReference type="PANTHER" id="PTHR36327">
    <property type="entry name" value="UNNAMED PRODUCT"/>
    <property type="match status" value="1"/>
</dbReference>
<proteinExistence type="predicted"/>
<name>A0A836B3K9_9CHLO</name>
<evidence type="ECO:0000313" key="1">
    <source>
        <dbReference type="EMBL" id="KAG2446691.1"/>
    </source>
</evidence>
<sequence>MSLLNHKLQACTRAVQPRGVLRRVAVAPVCTLRHNEPAPVQQRLLSASIAAATSLVLLASFPLASSAARLDLPNKEVDDATSPFVQELLKRSNENRERYQKERLQDYYRRNFKEYFEFEGANAKVGKARGLSSETQQAIEKWLEENK</sequence>
<gene>
    <name evidence="1" type="ORF">HYH02_008257</name>
</gene>
<evidence type="ECO:0000313" key="2">
    <source>
        <dbReference type="Proteomes" id="UP000613740"/>
    </source>
</evidence>
<dbReference type="Proteomes" id="UP000613740">
    <property type="component" value="Unassembled WGS sequence"/>
</dbReference>
<keyword evidence="2" id="KW-1185">Reference proteome</keyword>
<reference evidence="1" key="1">
    <citation type="journal article" date="2020" name="bioRxiv">
        <title>Comparative genomics of Chlamydomonas.</title>
        <authorList>
            <person name="Craig R.J."/>
            <person name="Hasan A.R."/>
            <person name="Ness R.W."/>
            <person name="Keightley P.D."/>
        </authorList>
    </citation>
    <scope>NUCLEOTIDE SEQUENCE</scope>
    <source>
        <strain evidence="1">CCAP 11/173</strain>
    </source>
</reference>
<dbReference type="AlphaFoldDB" id="A0A836B3K9"/>
<organism evidence="1 2">
    <name type="scientific">Chlamydomonas schloesseri</name>
    <dbReference type="NCBI Taxonomy" id="2026947"/>
    <lineage>
        <taxon>Eukaryota</taxon>
        <taxon>Viridiplantae</taxon>
        <taxon>Chlorophyta</taxon>
        <taxon>core chlorophytes</taxon>
        <taxon>Chlorophyceae</taxon>
        <taxon>CS clade</taxon>
        <taxon>Chlamydomonadales</taxon>
        <taxon>Chlamydomonadaceae</taxon>
        <taxon>Chlamydomonas</taxon>
    </lineage>
</organism>
<dbReference type="PANTHER" id="PTHR36327:SF1">
    <property type="entry name" value="OS03G0731100 PROTEIN"/>
    <property type="match status" value="1"/>
</dbReference>